<evidence type="ECO:0008006" key="11">
    <source>
        <dbReference type="Google" id="ProtNLM"/>
    </source>
</evidence>
<feature type="compositionally biased region" description="Basic and acidic residues" evidence="7">
    <location>
        <begin position="611"/>
        <end position="625"/>
    </location>
</feature>
<dbReference type="OrthoDB" id="413313at2759"/>
<feature type="transmembrane region" description="Helical" evidence="8">
    <location>
        <begin position="465"/>
        <end position="488"/>
    </location>
</feature>
<feature type="region of interest" description="Disordered" evidence="7">
    <location>
        <begin position="606"/>
        <end position="627"/>
    </location>
</feature>
<dbReference type="Pfam" id="PF08637">
    <property type="entry name" value="NCA2"/>
    <property type="match status" value="1"/>
</dbReference>
<evidence type="ECO:0000256" key="2">
    <source>
        <dbReference type="ARBA" id="ARBA00022692"/>
    </source>
</evidence>
<keyword evidence="5 8" id="KW-0472">Membrane</keyword>
<feature type="coiled-coil region" evidence="6">
    <location>
        <begin position="747"/>
        <end position="809"/>
    </location>
</feature>
<evidence type="ECO:0000256" key="4">
    <source>
        <dbReference type="ARBA" id="ARBA00023128"/>
    </source>
</evidence>
<keyword evidence="6" id="KW-0175">Coiled coil</keyword>
<accession>A0A9D5CPE4</accession>
<sequence>MASSSPESPIDEPTRAKTLIYSYSSRIYRSILGFLPSPDSSLLAKISNLYPRSQSSRSRPRRSGLPLPLHANAVQSHLIASEESKAFVVLEDIVEHILSSLHIIHKSLLFWQSLAEGTHAQKFYFMVFRRGPRAFVNETCHMLSTLRTSGSPIPHVYHSAAETISQRISILTSLQCCLAKFLSEVYLEVNKYKDVLAEDSEKSLPSLLSAINRLFSQLEASISHPPEIYKSDSSFSKEGDKSCAVVFEKLPNVDEEVSQWNDTEIRDATNMIYQNLQKLDAYLSFVLSHCQKPGKLTLYWLHYTCGAIGLSICSAWLLRHSSLMGSSDIDNWIREAKESTTGFWKDHVEQPLLSIRDELFETFRRRHKGVMEVEEVQLTANSLHRMLLAFCEQTKGQKFPENISDQELLEIVMYRYEKEVMHPLQNLLSGELARAMLIQIQKLKLDLETAMLELNQILRANEINFAILAALPAFFLSLLLLMLVRTWILQDKGAQGRGRIARLQRRLLVVEVEKRIMQFQTCIDRGLVEESRCMFGLLLYSLDQLFKAVERHAKETGEWLSLRQDIVDLATPELKTEYKLAVTSRMGRMALLVTWISVQHQMAGRGHASRHVTDSRRGHPNDRGPIRRPSQAAVLEEELEFQHFEIQRLLADNRRLTGDRLGMQRELGALKEDLRHMNIVFADLKAEKDAQCRELFEKGLKLEADLRAMEPLRNEAMHLRKEAQKLNVLSQDLTGQVNTLTQDLAMARTDNQQIPRLRSEIDGLQQELMHIRRAFEYEKKGKAELMEHRQTMENNMVSMAREIEKLRTSLGRTEGRPFGAGGSNGMNLGYTEGSHLSFGNAYTPHSGVPYRGPSHGAGHGSWGAAYDNSRAPRK</sequence>
<keyword evidence="10" id="KW-1185">Reference proteome</keyword>
<evidence type="ECO:0000256" key="6">
    <source>
        <dbReference type="SAM" id="Coils"/>
    </source>
</evidence>
<evidence type="ECO:0000313" key="10">
    <source>
        <dbReference type="Proteomes" id="UP001085076"/>
    </source>
</evidence>
<evidence type="ECO:0000256" key="1">
    <source>
        <dbReference type="ARBA" id="ARBA00004225"/>
    </source>
</evidence>
<dbReference type="AlphaFoldDB" id="A0A9D5CPE4"/>
<evidence type="ECO:0000256" key="8">
    <source>
        <dbReference type="SAM" id="Phobius"/>
    </source>
</evidence>
<name>A0A9D5CPE4_9LILI</name>
<protein>
    <recommendedName>
        <fullName evidence="11">Protein DGS1, mitochondrial</fullName>
    </recommendedName>
</protein>
<dbReference type="InterPro" id="IPR013946">
    <property type="entry name" value="NCA2-like"/>
</dbReference>
<feature type="region of interest" description="Disordered" evidence="7">
    <location>
        <begin position="849"/>
        <end position="874"/>
    </location>
</feature>
<dbReference type="GO" id="GO:0005741">
    <property type="term" value="C:mitochondrial outer membrane"/>
    <property type="evidence" value="ECO:0007669"/>
    <property type="project" value="TreeGrafter"/>
</dbReference>
<evidence type="ECO:0000313" key="9">
    <source>
        <dbReference type="EMBL" id="KAJ0976118.1"/>
    </source>
</evidence>
<dbReference type="PANTHER" id="PTHR28234:SF1">
    <property type="entry name" value="NUCLEAR CONTROL OF ATPASE PROTEIN 2"/>
    <property type="match status" value="1"/>
</dbReference>
<dbReference type="EMBL" id="JAGGNH010000004">
    <property type="protein sequence ID" value="KAJ0976118.1"/>
    <property type="molecule type" value="Genomic_DNA"/>
</dbReference>
<evidence type="ECO:0000256" key="5">
    <source>
        <dbReference type="ARBA" id="ARBA00023136"/>
    </source>
</evidence>
<dbReference type="Proteomes" id="UP001085076">
    <property type="component" value="Miscellaneous, Linkage group lg04"/>
</dbReference>
<dbReference type="PANTHER" id="PTHR28234">
    <property type="entry name" value="NUCLEAR CONTROL OF ATPASE PROTEIN 2"/>
    <property type="match status" value="1"/>
</dbReference>
<evidence type="ECO:0000256" key="7">
    <source>
        <dbReference type="SAM" id="MobiDB-lite"/>
    </source>
</evidence>
<keyword evidence="3 8" id="KW-1133">Transmembrane helix</keyword>
<comment type="subcellular location">
    <subcellularLocation>
        <location evidence="1">Mitochondrion membrane</location>
        <topology evidence="1">Multi-pass membrane protein</topology>
    </subcellularLocation>
</comment>
<feature type="transmembrane region" description="Helical" evidence="8">
    <location>
        <begin position="298"/>
        <end position="318"/>
    </location>
</feature>
<keyword evidence="4" id="KW-0496">Mitochondrion</keyword>
<proteinExistence type="predicted"/>
<keyword evidence="2 8" id="KW-0812">Transmembrane</keyword>
<comment type="caution">
    <text evidence="9">The sequence shown here is derived from an EMBL/GenBank/DDBJ whole genome shotgun (WGS) entry which is preliminary data.</text>
</comment>
<organism evidence="9 10">
    <name type="scientific">Dioscorea zingiberensis</name>
    <dbReference type="NCBI Taxonomy" id="325984"/>
    <lineage>
        <taxon>Eukaryota</taxon>
        <taxon>Viridiplantae</taxon>
        <taxon>Streptophyta</taxon>
        <taxon>Embryophyta</taxon>
        <taxon>Tracheophyta</taxon>
        <taxon>Spermatophyta</taxon>
        <taxon>Magnoliopsida</taxon>
        <taxon>Liliopsida</taxon>
        <taxon>Dioscoreales</taxon>
        <taxon>Dioscoreaceae</taxon>
        <taxon>Dioscorea</taxon>
    </lineage>
</organism>
<gene>
    <name evidence="9" type="ORF">J5N97_018083</name>
</gene>
<reference evidence="9" key="2">
    <citation type="journal article" date="2022" name="Hortic Res">
        <title>The genome of Dioscorea zingiberensis sheds light on the biosynthesis, origin and evolution of the medicinally important diosgenin saponins.</title>
        <authorList>
            <person name="Li Y."/>
            <person name="Tan C."/>
            <person name="Li Z."/>
            <person name="Guo J."/>
            <person name="Li S."/>
            <person name="Chen X."/>
            <person name="Wang C."/>
            <person name="Dai X."/>
            <person name="Yang H."/>
            <person name="Song W."/>
            <person name="Hou L."/>
            <person name="Xu J."/>
            <person name="Tong Z."/>
            <person name="Xu A."/>
            <person name="Yuan X."/>
            <person name="Wang W."/>
            <person name="Yang Q."/>
            <person name="Chen L."/>
            <person name="Sun Z."/>
            <person name="Wang K."/>
            <person name="Pan B."/>
            <person name="Chen J."/>
            <person name="Bao Y."/>
            <person name="Liu F."/>
            <person name="Qi X."/>
            <person name="Gang D.R."/>
            <person name="Wen J."/>
            <person name="Li J."/>
        </authorList>
    </citation>
    <scope>NUCLEOTIDE SEQUENCE</scope>
    <source>
        <strain evidence="9">Dzin_1.0</strain>
    </source>
</reference>
<reference evidence="9" key="1">
    <citation type="submission" date="2021-03" db="EMBL/GenBank/DDBJ databases">
        <authorList>
            <person name="Li Z."/>
            <person name="Yang C."/>
        </authorList>
    </citation>
    <scope>NUCLEOTIDE SEQUENCE</scope>
    <source>
        <strain evidence="9">Dzin_1.0</strain>
        <tissue evidence="9">Leaf</tissue>
    </source>
</reference>
<evidence type="ECO:0000256" key="3">
    <source>
        <dbReference type="ARBA" id="ARBA00022989"/>
    </source>
</evidence>